<proteinExistence type="predicted"/>
<dbReference type="EMBL" id="UOFN01000051">
    <property type="protein sequence ID" value="VAW75756.1"/>
    <property type="molecule type" value="Genomic_DNA"/>
</dbReference>
<feature type="transmembrane region" description="Helical" evidence="1">
    <location>
        <begin position="186"/>
        <end position="204"/>
    </location>
</feature>
<organism evidence="2">
    <name type="scientific">hydrothermal vent metagenome</name>
    <dbReference type="NCBI Taxonomy" id="652676"/>
    <lineage>
        <taxon>unclassified sequences</taxon>
        <taxon>metagenomes</taxon>
        <taxon>ecological metagenomes</taxon>
    </lineage>
</organism>
<reference evidence="2" key="1">
    <citation type="submission" date="2018-06" db="EMBL/GenBank/DDBJ databases">
        <authorList>
            <person name="Zhirakovskaya E."/>
        </authorList>
    </citation>
    <scope>NUCLEOTIDE SEQUENCE</scope>
</reference>
<sequence>MRLHFSALVGLLLLSASASASNYNIFDITQSEWSWSYAYDINDAGQIVGEAQNSSFFYDPIGGTRWIVFASGDSSLTGINELGVAVGFAPEEPYRNFTVEYDTTPELILSASSSVFSSISDSGEIFSSSRGAGYSGPADLLALLSPAPGWSNLVPTSINNSGQIVGLGTLLSSGRTQAFLMTPVPLPPTLYLFGIGLVGLVKLARR</sequence>
<keyword evidence="1" id="KW-1133">Transmembrane helix</keyword>
<gene>
    <name evidence="2" type="ORF">MNBD_GAMMA15-2467</name>
</gene>
<dbReference type="AlphaFoldDB" id="A0A3B0Z4Z2"/>
<evidence type="ECO:0000256" key="1">
    <source>
        <dbReference type="SAM" id="Phobius"/>
    </source>
</evidence>
<keyword evidence="1" id="KW-0812">Transmembrane</keyword>
<evidence type="ECO:0008006" key="3">
    <source>
        <dbReference type="Google" id="ProtNLM"/>
    </source>
</evidence>
<name>A0A3B0Z4Z2_9ZZZZ</name>
<protein>
    <recommendedName>
        <fullName evidence="3">PEP-CTERM protein-sorting domain-containing protein</fullName>
    </recommendedName>
</protein>
<keyword evidence="1" id="KW-0472">Membrane</keyword>
<accession>A0A3B0Z4Z2</accession>
<evidence type="ECO:0000313" key="2">
    <source>
        <dbReference type="EMBL" id="VAW75756.1"/>
    </source>
</evidence>